<proteinExistence type="predicted"/>
<dbReference type="HOGENOM" id="CLU_1575373_0_0_9"/>
<accession>A0A0B6AV26</accession>
<gene>
    <name evidence="1" type="ORF">BG04_4330</name>
</gene>
<dbReference type="GeneID" id="93642340"/>
<reference evidence="1 2" key="1">
    <citation type="journal article" date="2015" name="Genome Announc.">
        <title>Complete genome sequences for 35 biothreat assay-relevant bacillus species.</title>
        <authorList>
            <person name="Johnson S.L."/>
            <person name="Daligault H.E."/>
            <person name="Davenport K.W."/>
            <person name="Jaissle J."/>
            <person name="Frey K.G."/>
            <person name="Ladner J.T."/>
            <person name="Broomall S.M."/>
            <person name="Bishop-Lilly K.A."/>
            <person name="Bruce D.C."/>
            <person name="Gibbons H.S."/>
            <person name="Coyne S.R."/>
            <person name="Lo C.C."/>
            <person name="Meincke L."/>
            <person name="Munk A.C."/>
            <person name="Koroleva G.I."/>
            <person name="Rosenzweig C.N."/>
            <person name="Palacios G.F."/>
            <person name="Redden C.L."/>
            <person name="Minogue T.D."/>
            <person name="Chain P.S."/>
        </authorList>
    </citation>
    <scope>NUCLEOTIDE SEQUENCE [LARGE SCALE GENOMIC DNA]</scope>
    <source>
        <strain evidence="2">ATCC 14581 / DSM 32 / JCM 2506 / NBRC 15308 / NCIMB 9376 / NCTC 10342 / NRRL B-14308 / VKM B-512</strain>
    </source>
</reference>
<dbReference type="KEGG" id="bmeg:BG04_4330"/>
<name>A0A0B6AV26_PRIM2</name>
<dbReference type="RefSeq" id="WP_034652689.1">
    <property type="nucleotide sequence ID" value="NZ_BCVB01000005.1"/>
</dbReference>
<dbReference type="EMBL" id="CP009920">
    <property type="protein sequence ID" value="AJI23734.1"/>
    <property type="molecule type" value="Genomic_DNA"/>
</dbReference>
<organism evidence="1 2">
    <name type="scientific">Priestia megaterium (strain ATCC 14581 / DSM 32 / CCUG 1817 / JCM 2506 / NBRC 15308 / NCIMB 9376 / NCTC 10342 / NRRL B-14308 / VKM B-512 / Ford 19)</name>
    <name type="common">Bacillus megaterium</name>
    <dbReference type="NCBI Taxonomy" id="1348623"/>
    <lineage>
        <taxon>Bacteria</taxon>
        <taxon>Bacillati</taxon>
        <taxon>Bacillota</taxon>
        <taxon>Bacilli</taxon>
        <taxon>Bacillales</taxon>
        <taxon>Bacillaceae</taxon>
        <taxon>Priestia</taxon>
    </lineage>
</organism>
<dbReference type="AlphaFoldDB" id="A0A0B6AV26"/>
<sequence length="169" mass="19071">MRKFYLAFLLMISTTMVILPSVKAVSESNEKHQQLTVSEQGYSLSLPGEYTLQKEEDGKDILFSTKTPYTWMRIEVLSGKESTSKSYLDRSKELFDDQFGKSLKISSTSLFIQPVVFASTSGSKKETAKLYVLRETKGHPALKITMVTAKNSDDEKKLISIVNSVKMHE</sequence>
<protein>
    <submittedName>
        <fullName evidence="1">Uncharacterized protein</fullName>
    </submittedName>
</protein>
<evidence type="ECO:0000313" key="2">
    <source>
        <dbReference type="Proteomes" id="UP000031829"/>
    </source>
</evidence>
<evidence type="ECO:0000313" key="1">
    <source>
        <dbReference type="EMBL" id="AJI23734.1"/>
    </source>
</evidence>
<dbReference type="Proteomes" id="UP000031829">
    <property type="component" value="Chromosome"/>
</dbReference>